<keyword evidence="4" id="KW-1185">Reference proteome</keyword>
<dbReference type="GO" id="GO:0004527">
    <property type="term" value="F:exonuclease activity"/>
    <property type="evidence" value="ECO:0007669"/>
    <property type="project" value="UniProtKB-ARBA"/>
</dbReference>
<name>A0A3S9PPZ9_STRLT</name>
<protein>
    <recommendedName>
        <fullName evidence="2">Exonuclease domain-containing protein</fullName>
    </recommendedName>
</protein>
<dbReference type="EMBL" id="CP034587">
    <property type="protein sequence ID" value="AZQ74378.1"/>
    <property type="molecule type" value="Genomic_DNA"/>
</dbReference>
<dbReference type="InterPro" id="IPR012337">
    <property type="entry name" value="RNaseH-like_sf"/>
</dbReference>
<dbReference type="RefSeq" id="WP_126916880.1">
    <property type="nucleotide sequence ID" value="NZ_CP034587.1"/>
</dbReference>
<dbReference type="AlphaFoldDB" id="A0A3S9PPZ9"/>
<dbReference type="SUPFAM" id="SSF53098">
    <property type="entry name" value="Ribonuclease H-like"/>
    <property type="match status" value="1"/>
</dbReference>
<evidence type="ECO:0000313" key="3">
    <source>
        <dbReference type="EMBL" id="AZQ74378.1"/>
    </source>
</evidence>
<evidence type="ECO:0000313" key="4">
    <source>
        <dbReference type="Proteomes" id="UP000267900"/>
    </source>
</evidence>
<dbReference type="InterPro" id="IPR013520">
    <property type="entry name" value="Ribonucl_H"/>
</dbReference>
<dbReference type="InterPro" id="IPR036397">
    <property type="entry name" value="RNaseH_sf"/>
</dbReference>
<evidence type="ECO:0000256" key="1">
    <source>
        <dbReference type="SAM" id="MobiDB-lite"/>
    </source>
</evidence>
<organism evidence="3 4">
    <name type="scientific">Streptomyces luteoverticillatus</name>
    <name type="common">Streptoverticillium luteoverticillatus</name>
    <dbReference type="NCBI Taxonomy" id="66425"/>
    <lineage>
        <taxon>Bacteria</taxon>
        <taxon>Bacillati</taxon>
        <taxon>Actinomycetota</taxon>
        <taxon>Actinomycetes</taxon>
        <taxon>Kitasatosporales</taxon>
        <taxon>Streptomycetaceae</taxon>
        <taxon>Streptomyces</taxon>
    </lineage>
</organism>
<dbReference type="OrthoDB" id="9803913at2"/>
<feature type="region of interest" description="Disordered" evidence="1">
    <location>
        <begin position="1"/>
        <end position="32"/>
    </location>
</feature>
<feature type="domain" description="Exonuclease" evidence="2">
    <location>
        <begin position="33"/>
        <end position="122"/>
    </location>
</feature>
<dbReference type="Gene3D" id="3.30.420.10">
    <property type="entry name" value="Ribonuclease H-like superfamily/Ribonuclease H"/>
    <property type="match status" value="1"/>
</dbReference>
<reference evidence="3 4" key="1">
    <citation type="submission" date="2018-12" db="EMBL/GenBank/DDBJ databases">
        <title>The whole draft genome of Streptomyce luteoverticillatus CGMCC 15060.</title>
        <authorList>
            <person name="Feng Z."/>
            <person name="Chen G."/>
            <person name="Zhang J."/>
            <person name="Zhu H."/>
            <person name="Yu X."/>
            <person name="Zhang W."/>
            <person name="Zhang X."/>
        </authorList>
    </citation>
    <scope>NUCLEOTIDE SEQUENCE [LARGE SCALE GENOMIC DNA]</scope>
    <source>
        <strain evidence="3 4">CGMCC 15060</strain>
    </source>
</reference>
<proteinExistence type="predicted"/>
<gene>
    <name evidence="3" type="ORF">EKH77_27050</name>
</gene>
<dbReference type="Proteomes" id="UP000267900">
    <property type="component" value="Chromosome"/>
</dbReference>
<dbReference type="Pfam" id="PF00929">
    <property type="entry name" value="RNase_T"/>
    <property type="match status" value="1"/>
</dbReference>
<evidence type="ECO:0000259" key="2">
    <source>
        <dbReference type="Pfam" id="PF00929"/>
    </source>
</evidence>
<feature type="compositionally biased region" description="Basic and acidic residues" evidence="1">
    <location>
        <begin position="1"/>
        <end position="12"/>
    </location>
</feature>
<dbReference type="GO" id="GO:0003676">
    <property type="term" value="F:nucleic acid binding"/>
    <property type="evidence" value="ECO:0007669"/>
    <property type="project" value="InterPro"/>
</dbReference>
<accession>A0A3S9PPZ9</accession>
<sequence>MGHADPAARRPEPLQPVQRRCPPHHVGRGGSAPDWKATLSEVLAFADGLPLVAHNAGFDMSVVRAACTAEGLPWPELRYTCSQVIARRTWKLLSYGLPYCTDAAGIVLDNHHDADADARAAAPGPAHRCPA</sequence>